<evidence type="ECO:0000313" key="2">
    <source>
        <dbReference type="EMBL" id="GFP25498.1"/>
    </source>
</evidence>
<feature type="domain" description="Mur ligase central" evidence="1">
    <location>
        <begin position="22"/>
        <end position="75"/>
    </location>
</feature>
<dbReference type="PANTHER" id="PTHR43445">
    <property type="entry name" value="UDP-N-ACETYLMURAMATE--L-ALANINE LIGASE-RELATED"/>
    <property type="match status" value="1"/>
</dbReference>
<dbReference type="EMBL" id="BLRX01000105">
    <property type="protein sequence ID" value="GFP25498.1"/>
    <property type="molecule type" value="Genomic_DNA"/>
</dbReference>
<comment type="caution">
    <text evidence="2">The sequence shown here is derived from an EMBL/GenBank/DDBJ whole genome shotgun (WGS) entry which is preliminary data.</text>
</comment>
<dbReference type="SUPFAM" id="SSF53623">
    <property type="entry name" value="MurD-like peptide ligases, catalytic domain"/>
    <property type="match status" value="1"/>
</dbReference>
<feature type="non-terminal residue" evidence="2">
    <location>
        <position position="77"/>
    </location>
</feature>
<dbReference type="AlphaFoldDB" id="A0A6V8NZ00"/>
<organism evidence="2 3">
    <name type="scientific">Candidatus Hakubella thermalkaliphila</name>
    <dbReference type="NCBI Taxonomy" id="2754717"/>
    <lineage>
        <taxon>Bacteria</taxon>
        <taxon>Bacillati</taxon>
        <taxon>Actinomycetota</taxon>
        <taxon>Actinomycetota incertae sedis</taxon>
        <taxon>Candidatus Hakubellales</taxon>
        <taxon>Candidatus Hakubellaceae</taxon>
        <taxon>Candidatus Hakubella</taxon>
    </lineage>
</organism>
<sequence>MISLIAEFCDLKPTILIGGELNEIGSNAKRGSGEIVVAEVDESDGTLIHMRPKIAVITNIDEDHLDHFRNIEEIREL</sequence>
<dbReference type="Proteomes" id="UP000543224">
    <property type="component" value="Unassembled WGS sequence"/>
</dbReference>
<dbReference type="InterPro" id="IPR013221">
    <property type="entry name" value="Mur_ligase_cen"/>
</dbReference>
<evidence type="ECO:0000313" key="3">
    <source>
        <dbReference type="Proteomes" id="UP000543224"/>
    </source>
</evidence>
<dbReference type="PANTHER" id="PTHR43445:SF3">
    <property type="entry name" value="UDP-N-ACETYLMURAMATE--L-ALANINE LIGASE"/>
    <property type="match status" value="1"/>
</dbReference>
<name>A0A6V8NZ00_9ACTN</name>
<proteinExistence type="predicted"/>
<reference evidence="2 3" key="1">
    <citation type="journal article" date="2020" name="Front. Microbiol.">
        <title>Single-cell genomics of novel Actinobacteria with the Wood-Ljungdahl pathway discovered in a serpentinizing system.</title>
        <authorList>
            <person name="Merino N."/>
            <person name="Kawai M."/>
            <person name="Boyd E.S."/>
            <person name="Colman D.R."/>
            <person name="McGlynn S.E."/>
            <person name="Nealson K.H."/>
            <person name="Kurokawa K."/>
            <person name="Hongoh Y."/>
        </authorList>
    </citation>
    <scope>NUCLEOTIDE SEQUENCE [LARGE SCALE GENOMIC DNA]</scope>
    <source>
        <strain evidence="2 3">S25</strain>
    </source>
</reference>
<dbReference type="GO" id="GO:0016881">
    <property type="term" value="F:acid-amino acid ligase activity"/>
    <property type="evidence" value="ECO:0007669"/>
    <property type="project" value="InterPro"/>
</dbReference>
<protein>
    <submittedName>
        <fullName evidence="2">UDP-N-acetylmuramate--alanine ligase</fullName>
    </submittedName>
</protein>
<dbReference type="InterPro" id="IPR036565">
    <property type="entry name" value="Mur-like_cat_sf"/>
</dbReference>
<dbReference type="Pfam" id="PF08245">
    <property type="entry name" value="Mur_ligase_M"/>
    <property type="match status" value="1"/>
</dbReference>
<keyword evidence="2" id="KW-0436">Ligase</keyword>
<accession>A0A6V8NZ00</accession>
<dbReference type="Gene3D" id="3.40.1190.10">
    <property type="entry name" value="Mur-like, catalytic domain"/>
    <property type="match status" value="1"/>
</dbReference>
<dbReference type="GO" id="GO:0005524">
    <property type="term" value="F:ATP binding"/>
    <property type="evidence" value="ECO:0007669"/>
    <property type="project" value="InterPro"/>
</dbReference>
<gene>
    <name evidence="2" type="ORF">HKBW3S25_00978</name>
</gene>
<evidence type="ECO:0000259" key="1">
    <source>
        <dbReference type="Pfam" id="PF08245"/>
    </source>
</evidence>
<dbReference type="InterPro" id="IPR050061">
    <property type="entry name" value="MurCDEF_pg_biosynth"/>
</dbReference>